<protein>
    <submittedName>
        <fullName evidence="2">Uncharacterized protein</fullName>
    </submittedName>
</protein>
<evidence type="ECO:0000256" key="1">
    <source>
        <dbReference type="SAM" id="MobiDB-lite"/>
    </source>
</evidence>
<gene>
    <name evidence="2" type="ORF">SVUK_LOCUS16848</name>
</gene>
<dbReference type="EMBL" id="UYYB01114826">
    <property type="protein sequence ID" value="VDM81850.1"/>
    <property type="molecule type" value="Genomic_DNA"/>
</dbReference>
<dbReference type="Proteomes" id="UP000270094">
    <property type="component" value="Unassembled WGS sequence"/>
</dbReference>
<name>A0A3P7J8Q0_STRVU</name>
<feature type="region of interest" description="Disordered" evidence="1">
    <location>
        <begin position="34"/>
        <end position="66"/>
    </location>
</feature>
<sequence length="66" mass="7141">MGRRSKGKKKSSEKCSESSDTLDCGEEICEDIHDSSNRSEAKISETDVAKNRVINPKAASGAQLAR</sequence>
<evidence type="ECO:0000313" key="2">
    <source>
        <dbReference type="EMBL" id="VDM81850.1"/>
    </source>
</evidence>
<feature type="region of interest" description="Disordered" evidence="1">
    <location>
        <begin position="1"/>
        <end position="22"/>
    </location>
</feature>
<dbReference type="AlphaFoldDB" id="A0A3P7J8Q0"/>
<evidence type="ECO:0000313" key="3">
    <source>
        <dbReference type="Proteomes" id="UP000270094"/>
    </source>
</evidence>
<organism evidence="2 3">
    <name type="scientific">Strongylus vulgaris</name>
    <name type="common">Blood worm</name>
    <dbReference type="NCBI Taxonomy" id="40348"/>
    <lineage>
        <taxon>Eukaryota</taxon>
        <taxon>Metazoa</taxon>
        <taxon>Ecdysozoa</taxon>
        <taxon>Nematoda</taxon>
        <taxon>Chromadorea</taxon>
        <taxon>Rhabditida</taxon>
        <taxon>Rhabditina</taxon>
        <taxon>Rhabditomorpha</taxon>
        <taxon>Strongyloidea</taxon>
        <taxon>Strongylidae</taxon>
        <taxon>Strongylus</taxon>
    </lineage>
</organism>
<accession>A0A3P7J8Q0</accession>
<reference evidence="2 3" key="1">
    <citation type="submission" date="2018-11" db="EMBL/GenBank/DDBJ databases">
        <authorList>
            <consortium name="Pathogen Informatics"/>
        </authorList>
    </citation>
    <scope>NUCLEOTIDE SEQUENCE [LARGE SCALE GENOMIC DNA]</scope>
</reference>
<proteinExistence type="predicted"/>
<feature type="compositionally biased region" description="Basic and acidic residues" evidence="1">
    <location>
        <begin position="34"/>
        <end position="50"/>
    </location>
</feature>
<keyword evidence="3" id="KW-1185">Reference proteome</keyword>